<dbReference type="GO" id="GO:0004674">
    <property type="term" value="F:protein serine/threonine kinase activity"/>
    <property type="evidence" value="ECO:0007669"/>
    <property type="project" value="UniProtKB-KW"/>
</dbReference>
<evidence type="ECO:0000256" key="5">
    <source>
        <dbReference type="ARBA" id="ARBA00022777"/>
    </source>
</evidence>
<name>A0ABC9B2M6_9POAL</name>
<evidence type="ECO:0000259" key="10">
    <source>
        <dbReference type="PROSITE" id="PS50011"/>
    </source>
</evidence>
<accession>A0ABC9B2M6</accession>
<comment type="catalytic activity">
    <reaction evidence="7">
        <text>L-threonyl-[protein] + ATP = O-phospho-L-threonyl-[protein] + ADP + H(+)</text>
        <dbReference type="Rhea" id="RHEA:46608"/>
        <dbReference type="Rhea" id="RHEA-COMP:11060"/>
        <dbReference type="Rhea" id="RHEA-COMP:11605"/>
        <dbReference type="ChEBI" id="CHEBI:15378"/>
        <dbReference type="ChEBI" id="CHEBI:30013"/>
        <dbReference type="ChEBI" id="CHEBI:30616"/>
        <dbReference type="ChEBI" id="CHEBI:61977"/>
        <dbReference type="ChEBI" id="CHEBI:456216"/>
        <dbReference type="EC" id="2.7.11.1"/>
    </reaction>
</comment>
<dbReference type="PANTHER" id="PTHR45707:SF69">
    <property type="entry name" value="CALCIUM-DEPENDENT LIPID-BINDING (CALB DOMAIN) PLANT PHOSPHORIBOSYLTRANSFERASE FAMILY PROTEIN"/>
    <property type="match status" value="1"/>
</dbReference>
<evidence type="ECO:0000256" key="8">
    <source>
        <dbReference type="ARBA" id="ARBA00048679"/>
    </source>
</evidence>
<dbReference type="EMBL" id="OZ075133">
    <property type="protein sequence ID" value="CAL4989534.1"/>
    <property type="molecule type" value="Genomic_DNA"/>
</dbReference>
<sequence length="658" mass="74960">MDGVVYDLLERMLLDESIEPINVPISLLQSITNNFSEHRKIGSGGFADVYKGILQNGPVAVKQLKLKLNLPDVVEVHDKKFRQEVESLAKVKHKNIVRFLGCCACTQEKLSKYGGKYIIADERQRFLCFEFLPKGSLDKYISDASQGFGWRMRYQIIKGICEGLHYLHQQKIVHSDLKPANILLDHDMVPKIADFGLARTFDDETSRAFASNVFGTPSLTKKKPFRGYMAEEFRSGVITFKTDIYSLGQKEYRQVENVLESWSTRYQTTQGGAWLEYVRVCAEIGFQCMDSYPVKRPTTQHLIERLDELGHKYGSIETISAIQGLEVHPLELRFPWEANKRIECPVTLINRTDSPVFVWITPTYPDTCSSLGFPYSWEKHSSDNQCLTILLQPHSSVDNFMTMKEQEQPPQAETGMFEVVMIALESLEAFDKMESNLVPGNTMLKEVGTEMYRETLKAVTCDPAKCQEVVVTNQVIQACQEFGYVSSIDIHPIKTWVLMGHIDGHVSIWDYETLERVMAFQVTATVFTDKIHQRRSAIHSTKFVAREQWFAAGDGRGSVHVYAYITKQYKKVMEFEAHNVEDNGAVHLLAIHPTDSLLLTACGKSIKLWDWGQGWTCTRVFNNVHNDNSESHLTVGPSDTNTFTTFSTRYVKARDCKL</sequence>
<reference evidence="11 12" key="2">
    <citation type="submission" date="2024-10" db="EMBL/GenBank/DDBJ databases">
        <authorList>
            <person name="Ryan C."/>
        </authorList>
    </citation>
    <scope>NUCLEOTIDE SEQUENCE [LARGE SCALE GENOMIC DNA]</scope>
</reference>
<dbReference type="Gene3D" id="1.10.510.10">
    <property type="entry name" value="Transferase(Phosphotransferase) domain 1"/>
    <property type="match status" value="1"/>
</dbReference>
<evidence type="ECO:0000256" key="3">
    <source>
        <dbReference type="ARBA" id="ARBA00022679"/>
    </source>
</evidence>
<evidence type="ECO:0000313" key="11">
    <source>
        <dbReference type="EMBL" id="CAL4989534.1"/>
    </source>
</evidence>
<keyword evidence="12" id="KW-1185">Reference proteome</keyword>
<keyword evidence="6 9" id="KW-0067">ATP-binding</keyword>
<dbReference type="Pfam" id="PF00069">
    <property type="entry name" value="Pkinase"/>
    <property type="match status" value="1"/>
</dbReference>
<evidence type="ECO:0000313" key="12">
    <source>
        <dbReference type="Proteomes" id="UP001497457"/>
    </source>
</evidence>
<dbReference type="AlphaFoldDB" id="A0ABC9B2M6"/>
<comment type="catalytic activity">
    <reaction evidence="8">
        <text>L-seryl-[protein] + ATP = O-phospho-L-seryl-[protein] + ADP + H(+)</text>
        <dbReference type="Rhea" id="RHEA:17989"/>
        <dbReference type="Rhea" id="RHEA-COMP:9863"/>
        <dbReference type="Rhea" id="RHEA-COMP:11604"/>
        <dbReference type="ChEBI" id="CHEBI:15378"/>
        <dbReference type="ChEBI" id="CHEBI:29999"/>
        <dbReference type="ChEBI" id="CHEBI:30616"/>
        <dbReference type="ChEBI" id="CHEBI:83421"/>
        <dbReference type="ChEBI" id="CHEBI:456216"/>
        <dbReference type="EC" id="2.7.11.1"/>
    </reaction>
</comment>
<dbReference type="PROSITE" id="PS00108">
    <property type="entry name" value="PROTEIN_KINASE_ST"/>
    <property type="match status" value="1"/>
</dbReference>
<evidence type="ECO:0000256" key="9">
    <source>
        <dbReference type="PROSITE-ProRule" id="PRU10141"/>
    </source>
</evidence>
<gene>
    <name evidence="11" type="ORF">URODEC1_LOCUS59767</name>
</gene>
<organism evidence="11 12">
    <name type="scientific">Urochloa decumbens</name>
    <dbReference type="NCBI Taxonomy" id="240449"/>
    <lineage>
        <taxon>Eukaryota</taxon>
        <taxon>Viridiplantae</taxon>
        <taxon>Streptophyta</taxon>
        <taxon>Embryophyta</taxon>
        <taxon>Tracheophyta</taxon>
        <taxon>Spermatophyta</taxon>
        <taxon>Magnoliopsida</taxon>
        <taxon>Liliopsida</taxon>
        <taxon>Poales</taxon>
        <taxon>Poaceae</taxon>
        <taxon>PACMAD clade</taxon>
        <taxon>Panicoideae</taxon>
        <taxon>Panicodae</taxon>
        <taxon>Paniceae</taxon>
        <taxon>Melinidinae</taxon>
        <taxon>Urochloa</taxon>
    </lineage>
</organism>
<dbReference type="SMART" id="SM00220">
    <property type="entry name" value="S_TKc"/>
    <property type="match status" value="1"/>
</dbReference>
<reference evidence="12" key="1">
    <citation type="submission" date="2024-06" db="EMBL/GenBank/DDBJ databases">
        <authorList>
            <person name="Ryan C."/>
        </authorList>
    </citation>
    <scope>NUCLEOTIDE SEQUENCE [LARGE SCALE GENOMIC DNA]</scope>
</reference>
<keyword evidence="2" id="KW-0723">Serine/threonine-protein kinase</keyword>
<evidence type="ECO:0000256" key="4">
    <source>
        <dbReference type="ARBA" id="ARBA00022741"/>
    </source>
</evidence>
<keyword evidence="3" id="KW-0808">Transferase</keyword>
<dbReference type="FunFam" id="1.10.510.10:FF:001023">
    <property type="entry name" value="Os07g0541700 protein"/>
    <property type="match status" value="1"/>
</dbReference>
<dbReference type="SUPFAM" id="SSF50978">
    <property type="entry name" value="WD40 repeat-like"/>
    <property type="match status" value="1"/>
</dbReference>
<dbReference type="PROSITE" id="PS50011">
    <property type="entry name" value="PROTEIN_KINASE_DOM"/>
    <property type="match status" value="1"/>
</dbReference>
<dbReference type="SUPFAM" id="SSF56112">
    <property type="entry name" value="Protein kinase-like (PK-like)"/>
    <property type="match status" value="1"/>
</dbReference>
<dbReference type="EC" id="2.7.11.1" evidence="1"/>
<protein>
    <recommendedName>
        <fullName evidence="1">non-specific serine/threonine protein kinase</fullName>
        <ecNumber evidence="1">2.7.11.1</ecNumber>
    </recommendedName>
</protein>
<dbReference type="Gene3D" id="2.130.10.10">
    <property type="entry name" value="YVTN repeat-like/Quinoprotein amine dehydrogenase"/>
    <property type="match status" value="1"/>
</dbReference>
<keyword evidence="5" id="KW-0418">Kinase</keyword>
<dbReference type="Proteomes" id="UP001497457">
    <property type="component" value="Chromosome 23rd"/>
</dbReference>
<feature type="binding site" evidence="9">
    <location>
        <position position="62"/>
    </location>
    <ligand>
        <name>ATP</name>
        <dbReference type="ChEBI" id="CHEBI:30616"/>
    </ligand>
</feature>
<dbReference type="InterPro" id="IPR011009">
    <property type="entry name" value="Kinase-like_dom_sf"/>
</dbReference>
<keyword evidence="4 9" id="KW-0547">Nucleotide-binding</keyword>
<evidence type="ECO:0000256" key="7">
    <source>
        <dbReference type="ARBA" id="ARBA00047899"/>
    </source>
</evidence>
<dbReference type="InterPro" id="IPR017441">
    <property type="entry name" value="Protein_kinase_ATP_BS"/>
</dbReference>
<dbReference type="SMART" id="SM00320">
    <property type="entry name" value="WD40"/>
    <property type="match status" value="3"/>
</dbReference>
<dbReference type="InterPro" id="IPR001680">
    <property type="entry name" value="WD40_rpt"/>
</dbReference>
<dbReference type="GO" id="GO:0005524">
    <property type="term" value="F:ATP binding"/>
    <property type="evidence" value="ECO:0007669"/>
    <property type="project" value="UniProtKB-UniRule"/>
</dbReference>
<dbReference type="InterPro" id="IPR015943">
    <property type="entry name" value="WD40/YVTN_repeat-like_dom_sf"/>
</dbReference>
<dbReference type="Pfam" id="PF00400">
    <property type="entry name" value="WD40"/>
    <property type="match status" value="2"/>
</dbReference>
<evidence type="ECO:0000256" key="2">
    <source>
        <dbReference type="ARBA" id="ARBA00022527"/>
    </source>
</evidence>
<dbReference type="Gene3D" id="3.30.200.20">
    <property type="entry name" value="Phosphorylase Kinase, domain 1"/>
    <property type="match status" value="1"/>
</dbReference>
<dbReference type="PANTHER" id="PTHR45707">
    <property type="entry name" value="C2 CALCIUM/LIPID-BINDING PLANT PHOSPHORIBOSYLTRANSFERASE FAMILY PROTEIN"/>
    <property type="match status" value="1"/>
</dbReference>
<evidence type="ECO:0000256" key="1">
    <source>
        <dbReference type="ARBA" id="ARBA00012513"/>
    </source>
</evidence>
<dbReference type="InterPro" id="IPR000719">
    <property type="entry name" value="Prot_kinase_dom"/>
</dbReference>
<feature type="domain" description="Protein kinase" evidence="10">
    <location>
        <begin position="35"/>
        <end position="314"/>
    </location>
</feature>
<proteinExistence type="predicted"/>
<dbReference type="PROSITE" id="PS00107">
    <property type="entry name" value="PROTEIN_KINASE_ATP"/>
    <property type="match status" value="1"/>
</dbReference>
<dbReference type="InterPro" id="IPR008271">
    <property type="entry name" value="Ser/Thr_kinase_AS"/>
</dbReference>
<evidence type="ECO:0000256" key="6">
    <source>
        <dbReference type="ARBA" id="ARBA00022840"/>
    </source>
</evidence>
<dbReference type="InterPro" id="IPR036322">
    <property type="entry name" value="WD40_repeat_dom_sf"/>
</dbReference>